<feature type="non-terminal residue" evidence="1">
    <location>
        <position position="62"/>
    </location>
</feature>
<name>A0A9P7JN76_9AGAM</name>
<accession>A0A9P7JN76</accession>
<dbReference type="Proteomes" id="UP000823399">
    <property type="component" value="Unassembled WGS sequence"/>
</dbReference>
<sequence length="62" mass="6730">MSLEPEEQARFNKATSQYLATGVLGTFVEGCSYCVSSALIYLTKALVGAVLIVKGTYTYLQM</sequence>
<keyword evidence="2" id="KW-1185">Reference proteome</keyword>
<evidence type="ECO:0000313" key="1">
    <source>
        <dbReference type="EMBL" id="KAG2092927.1"/>
    </source>
</evidence>
<proteinExistence type="predicted"/>
<dbReference type="AlphaFoldDB" id="A0A9P7JN76"/>
<dbReference type="RefSeq" id="XP_041287018.1">
    <property type="nucleotide sequence ID" value="XM_041430122.1"/>
</dbReference>
<reference evidence="1" key="1">
    <citation type="journal article" date="2020" name="New Phytol.">
        <title>Comparative genomics reveals dynamic genome evolution in host specialist ectomycorrhizal fungi.</title>
        <authorList>
            <person name="Lofgren L.A."/>
            <person name="Nguyen N.H."/>
            <person name="Vilgalys R."/>
            <person name="Ruytinx J."/>
            <person name="Liao H.L."/>
            <person name="Branco S."/>
            <person name="Kuo A."/>
            <person name="LaButti K."/>
            <person name="Lipzen A."/>
            <person name="Andreopoulos W."/>
            <person name="Pangilinan J."/>
            <person name="Riley R."/>
            <person name="Hundley H."/>
            <person name="Na H."/>
            <person name="Barry K."/>
            <person name="Grigoriev I.V."/>
            <person name="Stajich J.E."/>
            <person name="Kennedy P.G."/>
        </authorList>
    </citation>
    <scope>NUCLEOTIDE SEQUENCE</scope>
    <source>
        <strain evidence="1">FC423</strain>
    </source>
</reference>
<protein>
    <submittedName>
        <fullName evidence="1">Uncharacterized protein</fullName>
    </submittedName>
</protein>
<organism evidence="1 2">
    <name type="scientific">Suillus discolor</name>
    <dbReference type="NCBI Taxonomy" id="1912936"/>
    <lineage>
        <taxon>Eukaryota</taxon>
        <taxon>Fungi</taxon>
        <taxon>Dikarya</taxon>
        <taxon>Basidiomycota</taxon>
        <taxon>Agaricomycotina</taxon>
        <taxon>Agaricomycetes</taxon>
        <taxon>Agaricomycetidae</taxon>
        <taxon>Boletales</taxon>
        <taxon>Suillineae</taxon>
        <taxon>Suillaceae</taxon>
        <taxon>Suillus</taxon>
    </lineage>
</organism>
<evidence type="ECO:0000313" key="2">
    <source>
        <dbReference type="Proteomes" id="UP000823399"/>
    </source>
</evidence>
<dbReference type="EMBL" id="JABBWM010000087">
    <property type="protein sequence ID" value="KAG2092927.1"/>
    <property type="molecule type" value="Genomic_DNA"/>
</dbReference>
<comment type="caution">
    <text evidence="1">The sequence shown here is derived from an EMBL/GenBank/DDBJ whole genome shotgun (WGS) entry which is preliminary data.</text>
</comment>
<gene>
    <name evidence="1" type="ORF">F5147DRAFT_533842</name>
</gene>
<dbReference type="GeneID" id="64692381"/>
<dbReference type="OrthoDB" id="2688406at2759"/>